<dbReference type="Proteomes" id="UP000198748">
    <property type="component" value="Unassembled WGS sequence"/>
</dbReference>
<dbReference type="PANTHER" id="PTHR47199:SF2">
    <property type="entry name" value="PHOTOSYSTEM II STABILITY_ASSEMBLY FACTOR HCF136, CHLOROPLASTIC"/>
    <property type="match status" value="1"/>
</dbReference>
<dbReference type="InterPro" id="IPR028203">
    <property type="entry name" value="PSII_CF48-like_dom"/>
</dbReference>
<keyword evidence="2" id="KW-0604">Photosystem II</keyword>
<dbReference type="STRING" id="659014.SAMN04487996_12820"/>
<protein>
    <recommendedName>
        <fullName evidence="3">Photosynthesis system II assembly factor Ycf48/Hcf136-like domain-containing protein</fullName>
    </recommendedName>
</protein>
<dbReference type="GO" id="GO:0015979">
    <property type="term" value="P:photosynthesis"/>
    <property type="evidence" value="ECO:0007669"/>
    <property type="project" value="UniProtKB-KW"/>
</dbReference>
<evidence type="ECO:0000256" key="2">
    <source>
        <dbReference type="ARBA" id="ARBA00023276"/>
    </source>
</evidence>
<reference evidence="5" key="1">
    <citation type="submission" date="2016-10" db="EMBL/GenBank/DDBJ databases">
        <authorList>
            <person name="Varghese N."/>
            <person name="Submissions S."/>
        </authorList>
    </citation>
    <scope>NUCLEOTIDE SEQUENCE [LARGE SCALE GENOMIC DNA]</scope>
    <source>
        <strain evidence="5">DSM 25329</strain>
    </source>
</reference>
<dbReference type="GO" id="GO:0009523">
    <property type="term" value="C:photosystem II"/>
    <property type="evidence" value="ECO:0007669"/>
    <property type="project" value="UniProtKB-KW"/>
</dbReference>
<evidence type="ECO:0000313" key="5">
    <source>
        <dbReference type="Proteomes" id="UP000198748"/>
    </source>
</evidence>
<dbReference type="InterPro" id="IPR015943">
    <property type="entry name" value="WD40/YVTN_repeat-like_dom_sf"/>
</dbReference>
<evidence type="ECO:0000313" key="4">
    <source>
        <dbReference type="EMBL" id="SDH07604.1"/>
    </source>
</evidence>
<feature type="domain" description="Photosynthesis system II assembly factor Ycf48/Hcf136-like" evidence="3">
    <location>
        <begin position="25"/>
        <end position="84"/>
    </location>
</feature>
<keyword evidence="1" id="KW-0602">Photosynthesis</keyword>
<dbReference type="CDD" id="cd15482">
    <property type="entry name" value="Sialidase_non-viral"/>
    <property type="match status" value="1"/>
</dbReference>
<dbReference type="RefSeq" id="WP_229212969.1">
    <property type="nucleotide sequence ID" value="NZ_FNAN01000028.1"/>
</dbReference>
<organism evidence="4 5">
    <name type="scientific">Dyadobacter soli</name>
    <dbReference type="NCBI Taxonomy" id="659014"/>
    <lineage>
        <taxon>Bacteria</taxon>
        <taxon>Pseudomonadati</taxon>
        <taxon>Bacteroidota</taxon>
        <taxon>Cytophagia</taxon>
        <taxon>Cytophagales</taxon>
        <taxon>Spirosomataceae</taxon>
        <taxon>Dyadobacter</taxon>
    </lineage>
</organism>
<proteinExistence type="predicted"/>
<dbReference type="AlphaFoldDB" id="A0A1G7ZFZ8"/>
<accession>A0A1G7ZFZ8</accession>
<dbReference type="PANTHER" id="PTHR47199">
    <property type="entry name" value="PHOTOSYSTEM II STABILITY/ASSEMBLY FACTOR HCF136, CHLOROPLASTIC"/>
    <property type="match status" value="1"/>
</dbReference>
<dbReference type="EMBL" id="FNAN01000028">
    <property type="protein sequence ID" value="SDH07604.1"/>
    <property type="molecule type" value="Genomic_DNA"/>
</dbReference>
<sequence>MRRFSTNGIFSVILSSLFLIMAGESRAQWKVIDIKTKIHMRAVHAVSPTICWIGGTRGTVLKTTDGGHTWTTYKVSGGDSLDFRDIHAFDKQVAIAMSAGESEKDKAKIYKTEDGGESWKLVYQTTQNGVFLDGIDFWDKNKGICLGDPTQGRLFILTTDDGGNSWQELPLEKRPAAEAGEACFAASGTSILTNGKGTAFIGTGGSKMARVFRSEDYGQSWQVSATPLPAGPTAGIFGLRFWSKKNGIAVGGDYKKTTDSTQNVLLTEDGGITWKLAGMTKPAGLKESVAIYHKTNATWNGDTQIRSDNYALVASGPSGSSVSLDRGKSWISLGTEGFHSLSFAGNVGYGVGANGLIGKIEKISSKKKKKKLVLVDG</sequence>
<name>A0A1G7ZFZ8_9BACT</name>
<keyword evidence="5" id="KW-1185">Reference proteome</keyword>
<evidence type="ECO:0000259" key="3">
    <source>
        <dbReference type="Pfam" id="PF14870"/>
    </source>
</evidence>
<dbReference type="SUPFAM" id="SSF110296">
    <property type="entry name" value="Oligoxyloglucan reducing end-specific cellobiohydrolase"/>
    <property type="match status" value="1"/>
</dbReference>
<gene>
    <name evidence="4" type="ORF">SAMN04487996_12820</name>
</gene>
<evidence type="ECO:0000256" key="1">
    <source>
        <dbReference type="ARBA" id="ARBA00022531"/>
    </source>
</evidence>
<dbReference type="Gene3D" id="2.130.10.10">
    <property type="entry name" value="YVTN repeat-like/Quinoprotein amine dehydrogenase"/>
    <property type="match status" value="2"/>
</dbReference>
<dbReference type="Pfam" id="PF14870">
    <property type="entry name" value="PSII_BNR"/>
    <property type="match status" value="1"/>
</dbReference>